<dbReference type="Proteomes" id="UP000675920">
    <property type="component" value="Unplaced"/>
</dbReference>
<dbReference type="RefSeq" id="WP_034410454.1">
    <property type="nucleotide sequence ID" value="NZ_AXWS01000007.1"/>
</dbReference>
<dbReference type="OrthoDB" id="5500480at2"/>
<evidence type="ECO:0000313" key="3">
    <source>
        <dbReference type="RefSeq" id="WP_034410454.1"/>
    </source>
</evidence>
<proteinExistence type="predicted"/>
<protein>
    <submittedName>
        <fullName evidence="3">Uncharacterized protein</fullName>
    </submittedName>
</protein>
<feature type="region of interest" description="Disordered" evidence="1">
    <location>
        <begin position="405"/>
        <end position="444"/>
    </location>
</feature>
<name>A0A8B6X7R1_9BURK</name>
<dbReference type="AlphaFoldDB" id="A0A8B6X7R1"/>
<evidence type="ECO:0000313" key="2">
    <source>
        <dbReference type="Proteomes" id="UP000675920"/>
    </source>
</evidence>
<reference evidence="3" key="1">
    <citation type="submission" date="2025-08" db="UniProtKB">
        <authorList>
            <consortium name="RefSeq"/>
        </authorList>
    </citation>
    <scope>IDENTIFICATION</scope>
</reference>
<organism evidence="2 3">
    <name type="scientific">Derxia gummosa DSM 723</name>
    <dbReference type="NCBI Taxonomy" id="1121388"/>
    <lineage>
        <taxon>Bacteria</taxon>
        <taxon>Pseudomonadati</taxon>
        <taxon>Pseudomonadota</taxon>
        <taxon>Betaproteobacteria</taxon>
        <taxon>Burkholderiales</taxon>
        <taxon>Alcaligenaceae</taxon>
        <taxon>Derxia</taxon>
    </lineage>
</organism>
<accession>A0A8B6X7R1</accession>
<sequence length="444" mass="46047">MSTPGLDQPLAASGEARTYFFNGRLLSAEDLQREQIAREAGQRRLARLAGCGIERGLGVTLAGARLIGIGAGLGVTPSGAIIETTGFELDLAGSGAGGTAAGRFGDCAARFGSLGALAGTHLLVLTPAWIGEGRAPTLLGEVGACNRRQELPGLRARLVPLNPPADATAATLRNRLATALFGTAGLAADRVVGWWPATVAPTLRADDLPIAVLAINTAGNLDWVDTDAARRRLAPPPGAEGDALWPRSERVAMEAFARQCARQLAEGAALPAARAAEGTAAAFPVLPPLLLLDAAGLDRWRAVFGALPALAAEWEIELGREDFARALDGGLDARPVAQARATAMLYRLWRAPGDGGADQWLLRLRDGAEPGASPEYRQIDGDRALVTSSERTSARVASLAGQVLNDPRSTATERSLAASALTQAPDKVKRAARKTTPAKRGAGG</sequence>
<keyword evidence="2" id="KW-1185">Reference proteome</keyword>
<evidence type="ECO:0000256" key="1">
    <source>
        <dbReference type="SAM" id="MobiDB-lite"/>
    </source>
</evidence>